<sequence length="96" mass="11438">MTTDELAKYIDRDRLAYIEHQRQLFEQAKPNLLEQYSGEYVAFEDNQVLDHDVDRQHLAERVYAKYGYRDLLMQQVTQAERVYSVGGFRVMEQTDS</sequence>
<dbReference type="RefSeq" id="WP_264326752.1">
    <property type="nucleotide sequence ID" value="NZ_JADEXQ010000080.1"/>
</dbReference>
<gene>
    <name evidence="2" type="ORF">IQ266_19500</name>
</gene>
<evidence type="ECO:0000313" key="3">
    <source>
        <dbReference type="Proteomes" id="UP000625316"/>
    </source>
</evidence>
<dbReference type="Proteomes" id="UP000625316">
    <property type="component" value="Unassembled WGS sequence"/>
</dbReference>
<keyword evidence="3" id="KW-1185">Reference proteome</keyword>
<dbReference type="InterPro" id="IPR043734">
    <property type="entry name" value="DUF5678"/>
</dbReference>
<evidence type="ECO:0000259" key="1">
    <source>
        <dbReference type="Pfam" id="PF18929"/>
    </source>
</evidence>
<dbReference type="Pfam" id="PF18929">
    <property type="entry name" value="DUF5678"/>
    <property type="match status" value="1"/>
</dbReference>
<proteinExistence type="predicted"/>
<protein>
    <recommendedName>
        <fullName evidence="1">DUF5678 domain-containing protein</fullName>
    </recommendedName>
</protein>
<dbReference type="EMBL" id="JADEXQ010000080">
    <property type="protein sequence ID" value="MBE9031925.1"/>
    <property type="molecule type" value="Genomic_DNA"/>
</dbReference>
<accession>A0A928Z655</accession>
<reference evidence="2" key="1">
    <citation type="submission" date="2020-10" db="EMBL/GenBank/DDBJ databases">
        <authorList>
            <person name="Castelo-Branco R."/>
            <person name="Eusebio N."/>
            <person name="Adriana R."/>
            <person name="Vieira A."/>
            <person name="Brugerolle De Fraissinette N."/>
            <person name="Rezende De Castro R."/>
            <person name="Schneider M.P."/>
            <person name="Vasconcelos V."/>
            <person name="Leao P.N."/>
        </authorList>
    </citation>
    <scope>NUCLEOTIDE SEQUENCE</scope>
    <source>
        <strain evidence="2">LEGE 11480</strain>
    </source>
</reference>
<name>A0A928Z655_9CYAN</name>
<feature type="domain" description="DUF5678" evidence="1">
    <location>
        <begin position="32"/>
        <end position="76"/>
    </location>
</feature>
<comment type="caution">
    <text evidence="2">The sequence shown here is derived from an EMBL/GenBank/DDBJ whole genome shotgun (WGS) entry which is preliminary data.</text>
</comment>
<organism evidence="2 3">
    <name type="scientific">Romeriopsis navalis LEGE 11480</name>
    <dbReference type="NCBI Taxonomy" id="2777977"/>
    <lineage>
        <taxon>Bacteria</taxon>
        <taxon>Bacillati</taxon>
        <taxon>Cyanobacteriota</taxon>
        <taxon>Cyanophyceae</taxon>
        <taxon>Leptolyngbyales</taxon>
        <taxon>Leptolyngbyaceae</taxon>
        <taxon>Romeriopsis</taxon>
        <taxon>Romeriopsis navalis</taxon>
    </lineage>
</organism>
<dbReference type="AlphaFoldDB" id="A0A928Z655"/>
<evidence type="ECO:0000313" key="2">
    <source>
        <dbReference type="EMBL" id="MBE9031925.1"/>
    </source>
</evidence>